<keyword evidence="3" id="KW-1185">Reference proteome</keyword>
<name>A0ABM3IZX5_BACDO</name>
<organism evidence="3 4">
    <name type="scientific">Bactrocera dorsalis</name>
    <name type="common">Oriental fruit fly</name>
    <name type="synonym">Dacus dorsalis</name>
    <dbReference type="NCBI Taxonomy" id="27457"/>
    <lineage>
        <taxon>Eukaryota</taxon>
        <taxon>Metazoa</taxon>
        <taxon>Ecdysozoa</taxon>
        <taxon>Arthropoda</taxon>
        <taxon>Hexapoda</taxon>
        <taxon>Insecta</taxon>
        <taxon>Pterygota</taxon>
        <taxon>Neoptera</taxon>
        <taxon>Endopterygota</taxon>
        <taxon>Diptera</taxon>
        <taxon>Brachycera</taxon>
        <taxon>Muscomorpha</taxon>
        <taxon>Tephritoidea</taxon>
        <taxon>Tephritidae</taxon>
        <taxon>Bactrocera</taxon>
        <taxon>Bactrocera</taxon>
    </lineage>
</organism>
<feature type="compositionally biased region" description="Basic and acidic residues" evidence="2">
    <location>
        <begin position="195"/>
        <end position="205"/>
    </location>
</feature>
<dbReference type="PANTHER" id="PTHR16768:SF5">
    <property type="entry name" value="FI14214P"/>
    <property type="match status" value="1"/>
</dbReference>
<evidence type="ECO:0000256" key="2">
    <source>
        <dbReference type="SAM" id="MobiDB-lite"/>
    </source>
</evidence>
<protein>
    <submittedName>
        <fullName evidence="4">Uncharacterized protein LOC105233274 isoform X1</fullName>
    </submittedName>
</protein>
<evidence type="ECO:0000313" key="3">
    <source>
        <dbReference type="Proteomes" id="UP001652620"/>
    </source>
</evidence>
<dbReference type="InterPro" id="IPR009533">
    <property type="entry name" value="FAM107"/>
</dbReference>
<gene>
    <name evidence="4" type="primary">LOC105233274</name>
</gene>
<dbReference type="PANTHER" id="PTHR16768">
    <property type="entry name" value="DOWN REGULATED IN RENAL CARCINOMA 1/TU3A"/>
    <property type="match status" value="1"/>
</dbReference>
<accession>A0ABM3IZX5</accession>
<reference evidence="3" key="1">
    <citation type="submission" date="2025-05" db="UniProtKB">
        <authorList>
            <consortium name="RefSeq"/>
        </authorList>
    </citation>
    <scope>NUCLEOTIDE SEQUENCE [LARGE SCALE GENOMIC DNA]</scope>
</reference>
<dbReference type="Pfam" id="PF06625">
    <property type="entry name" value="DUF1151"/>
    <property type="match status" value="1"/>
</dbReference>
<feature type="region of interest" description="Disordered" evidence="2">
    <location>
        <begin position="1"/>
        <end position="65"/>
    </location>
</feature>
<evidence type="ECO:0000256" key="1">
    <source>
        <dbReference type="ARBA" id="ARBA00023054"/>
    </source>
</evidence>
<dbReference type="Proteomes" id="UP001652620">
    <property type="component" value="Chromosome 1"/>
</dbReference>
<feature type="compositionally biased region" description="Low complexity" evidence="2">
    <location>
        <begin position="35"/>
        <end position="63"/>
    </location>
</feature>
<dbReference type="GeneID" id="105233274"/>
<reference evidence="4" key="2">
    <citation type="submission" date="2025-08" db="UniProtKB">
        <authorList>
            <consortium name="RefSeq"/>
        </authorList>
    </citation>
    <scope>IDENTIFICATION</scope>
    <source>
        <tissue evidence="4">Adult</tissue>
    </source>
</reference>
<proteinExistence type="predicted"/>
<feature type="compositionally biased region" description="Polar residues" evidence="2">
    <location>
        <begin position="19"/>
        <end position="28"/>
    </location>
</feature>
<sequence>MSRTHISSGIMSRMRVFESTDSSASITDSPKKRSTTATSAATSSQDSPIILTAPSSSLASSTSEKIVLREPESIPTAEPDWFENKRKAISSALAANERTTTTITMMMSSPPPGVQKDADGLILPRKLINPCLESNERQQLHRELKFNTKMGKSVLNQKSELQRAYEKQRERQQRQQQQEDLSPTAGLKAELNRVIMERAQKHERQEGDEDEEDKQYVNPEYLNARAKLRQQRASELK</sequence>
<feature type="compositionally biased region" description="Polar residues" evidence="2">
    <location>
        <begin position="1"/>
        <end position="10"/>
    </location>
</feature>
<evidence type="ECO:0000313" key="4">
    <source>
        <dbReference type="RefSeq" id="XP_049302539.1"/>
    </source>
</evidence>
<dbReference type="RefSeq" id="XP_049302539.1">
    <property type="nucleotide sequence ID" value="XM_049446582.1"/>
</dbReference>
<feature type="region of interest" description="Disordered" evidence="2">
    <location>
        <begin position="167"/>
        <end position="237"/>
    </location>
</feature>
<keyword evidence="1" id="KW-0175">Coiled coil</keyword>